<keyword evidence="5" id="KW-0966">Cell projection</keyword>
<keyword evidence="2" id="KW-0963">Cytoplasm</keyword>
<protein>
    <submittedName>
        <fullName evidence="7">Radial spoke head protein 4 A</fullName>
    </submittedName>
</protein>
<accession>A0AAD5S001</accession>
<dbReference type="GO" id="GO:0035082">
    <property type="term" value="P:axoneme assembly"/>
    <property type="evidence" value="ECO:0007669"/>
    <property type="project" value="TreeGrafter"/>
</dbReference>
<reference evidence="7" key="1">
    <citation type="submission" date="2020-05" db="EMBL/GenBank/DDBJ databases">
        <title>Phylogenomic resolution of chytrid fungi.</title>
        <authorList>
            <person name="Stajich J.E."/>
            <person name="Amses K."/>
            <person name="Simmons R."/>
            <person name="Seto K."/>
            <person name="Myers J."/>
            <person name="Bonds A."/>
            <person name="Quandt C.A."/>
            <person name="Barry K."/>
            <person name="Liu P."/>
            <person name="Grigoriev I."/>
            <person name="Longcore J.E."/>
            <person name="James T.Y."/>
        </authorList>
    </citation>
    <scope>NUCLEOTIDE SEQUENCE</scope>
    <source>
        <strain evidence="7">JEL0318</strain>
    </source>
</reference>
<gene>
    <name evidence="7" type="primary">RSPH4A</name>
    <name evidence="7" type="ORF">HK097_005700</name>
</gene>
<comment type="subcellular location">
    <subcellularLocation>
        <location evidence="1">Cytoplasm</location>
        <location evidence="1">Cytoskeleton</location>
        <location evidence="1">Cilium axoneme</location>
    </subcellularLocation>
</comment>
<evidence type="ECO:0000256" key="6">
    <source>
        <dbReference type="SAM" id="MobiDB-lite"/>
    </source>
</evidence>
<dbReference type="EMBL" id="JADGJD010002672">
    <property type="protein sequence ID" value="KAJ3029922.1"/>
    <property type="molecule type" value="Genomic_DNA"/>
</dbReference>
<keyword evidence="8" id="KW-1185">Reference proteome</keyword>
<dbReference type="GO" id="GO:0060294">
    <property type="term" value="P:cilium movement involved in cell motility"/>
    <property type="evidence" value="ECO:0007669"/>
    <property type="project" value="InterPro"/>
</dbReference>
<evidence type="ECO:0000313" key="7">
    <source>
        <dbReference type="EMBL" id="KAJ3029922.1"/>
    </source>
</evidence>
<evidence type="ECO:0000256" key="5">
    <source>
        <dbReference type="ARBA" id="ARBA00023273"/>
    </source>
</evidence>
<keyword evidence="4" id="KW-0206">Cytoskeleton</keyword>
<dbReference type="AlphaFoldDB" id="A0AAD5S001"/>
<feature type="non-terminal residue" evidence="7">
    <location>
        <position position="287"/>
    </location>
</feature>
<proteinExistence type="predicted"/>
<dbReference type="InterPro" id="IPR006802">
    <property type="entry name" value="Radial_spoke"/>
</dbReference>
<dbReference type="Proteomes" id="UP001212841">
    <property type="component" value="Unassembled WGS sequence"/>
</dbReference>
<comment type="caution">
    <text evidence="7">The sequence shown here is derived from an EMBL/GenBank/DDBJ whole genome shotgun (WGS) entry which is preliminary data.</text>
</comment>
<evidence type="ECO:0000256" key="1">
    <source>
        <dbReference type="ARBA" id="ARBA00004430"/>
    </source>
</evidence>
<dbReference type="GO" id="GO:0001534">
    <property type="term" value="C:radial spoke"/>
    <property type="evidence" value="ECO:0007669"/>
    <property type="project" value="InterPro"/>
</dbReference>
<evidence type="ECO:0000313" key="8">
    <source>
        <dbReference type="Proteomes" id="UP001212841"/>
    </source>
</evidence>
<evidence type="ECO:0000256" key="2">
    <source>
        <dbReference type="ARBA" id="ARBA00022490"/>
    </source>
</evidence>
<feature type="region of interest" description="Disordered" evidence="6">
    <location>
        <begin position="206"/>
        <end position="260"/>
    </location>
</feature>
<feature type="compositionally biased region" description="Basic and acidic residues" evidence="6">
    <location>
        <begin position="216"/>
        <end position="253"/>
    </location>
</feature>
<dbReference type="CDD" id="cd22963">
    <property type="entry name" value="DD_CrRSP4-like"/>
    <property type="match status" value="1"/>
</dbReference>
<organism evidence="7 8">
    <name type="scientific">Rhizophlyctis rosea</name>
    <dbReference type="NCBI Taxonomy" id="64517"/>
    <lineage>
        <taxon>Eukaryota</taxon>
        <taxon>Fungi</taxon>
        <taxon>Fungi incertae sedis</taxon>
        <taxon>Chytridiomycota</taxon>
        <taxon>Chytridiomycota incertae sedis</taxon>
        <taxon>Chytridiomycetes</taxon>
        <taxon>Rhizophlyctidales</taxon>
        <taxon>Rhizophlyctidaceae</taxon>
        <taxon>Rhizophlyctis</taxon>
    </lineage>
</organism>
<evidence type="ECO:0000256" key="4">
    <source>
        <dbReference type="ARBA" id="ARBA00023212"/>
    </source>
</evidence>
<keyword evidence="3" id="KW-0969">Cilium</keyword>
<name>A0AAD5S001_9FUNG</name>
<evidence type="ECO:0000256" key="3">
    <source>
        <dbReference type="ARBA" id="ARBA00023069"/>
    </source>
</evidence>
<dbReference type="Pfam" id="PF04712">
    <property type="entry name" value="Radial_spoke"/>
    <property type="match status" value="1"/>
</dbReference>
<sequence>PISEPHLPPAHPAYPFLYGGGKDTYKKQQERLPEESEVQLAKAFLMGVSEKSGTSVYDHLTQVIVRILENRIEGGVDIFESISADVKRSKFQAEQVTAPGGFRKEPPYNPQTEISSAQIKLFERLSPEDQADRSSGEAGEVPDVMDLSNLWEWAGVSLSPPETFTTFLSMQNLSSTKPLKSLRLWGKILGLQSNYIIVEGELRDGAVDEDEEEANREDGGDDGEKKESEDGGEGKEGGEKEASGEEGESEVKREQKKRLPKEVRSGVNKYVYYVCGYGEFSKVFALG</sequence>
<dbReference type="PANTHER" id="PTHR13159:SF0">
    <property type="entry name" value="RADIAL SPOKE HEAD 6 HOMOLOG A"/>
    <property type="match status" value="1"/>
</dbReference>
<dbReference type="PANTHER" id="PTHR13159">
    <property type="entry name" value="RADIAL SPOKEHEAD-RELATED"/>
    <property type="match status" value="1"/>
</dbReference>